<dbReference type="OrthoDB" id="3515175at2759"/>
<evidence type="ECO:0000313" key="2">
    <source>
        <dbReference type="EMBL" id="TFY66869.1"/>
    </source>
</evidence>
<protein>
    <submittedName>
        <fullName evidence="2">Uncharacterized protein</fullName>
    </submittedName>
</protein>
<reference evidence="2 3" key="1">
    <citation type="submission" date="2019-02" db="EMBL/GenBank/DDBJ databases">
        <title>Genome sequencing of the rare red list fungi Dentipellis fragilis.</title>
        <authorList>
            <person name="Buettner E."/>
            <person name="Kellner H."/>
        </authorList>
    </citation>
    <scope>NUCLEOTIDE SEQUENCE [LARGE SCALE GENOMIC DNA]</scope>
    <source>
        <strain evidence="2 3">DSM 105465</strain>
    </source>
</reference>
<dbReference type="InterPro" id="IPR032675">
    <property type="entry name" value="LRR_dom_sf"/>
</dbReference>
<evidence type="ECO:0000256" key="1">
    <source>
        <dbReference type="SAM" id="MobiDB-lite"/>
    </source>
</evidence>
<accession>A0A4Y9Z0G3</accession>
<dbReference type="Proteomes" id="UP000298327">
    <property type="component" value="Unassembled WGS sequence"/>
</dbReference>
<keyword evidence="3" id="KW-1185">Reference proteome</keyword>
<dbReference type="AlphaFoldDB" id="A0A4Y9Z0G3"/>
<gene>
    <name evidence="2" type="ORF">EVG20_g4221</name>
</gene>
<feature type="region of interest" description="Disordered" evidence="1">
    <location>
        <begin position="225"/>
        <end position="251"/>
    </location>
</feature>
<organism evidence="2 3">
    <name type="scientific">Dentipellis fragilis</name>
    <dbReference type="NCBI Taxonomy" id="205917"/>
    <lineage>
        <taxon>Eukaryota</taxon>
        <taxon>Fungi</taxon>
        <taxon>Dikarya</taxon>
        <taxon>Basidiomycota</taxon>
        <taxon>Agaricomycotina</taxon>
        <taxon>Agaricomycetes</taxon>
        <taxon>Russulales</taxon>
        <taxon>Hericiaceae</taxon>
        <taxon>Dentipellis</taxon>
    </lineage>
</organism>
<proteinExistence type="predicted"/>
<sequence>MGQRHQVYIIARIRGRGSDSSSRGRYRCIFAWHHQWCYGYLPLLGAHRFFTLLKNPDNAEIVRWELDHIQGLWADDESLTDVLPCPYTGFLLGTSWNVDLEGNVLSALYSSGTEFENDMMDPNMGSSHGHNNDGITILDITDPSAPAYCFVSIHGLEAANYQGRDFVPMAAKDYCRAYLPAPAPAVLKKNKKERRTEANIKKTIALFDDVPLIKQSSLAEAWPAEYRLEESDKDKGEDEDAPAEEAERAPKASDDVLVTAAIAALIQGGDSGKIEGVLLQRDRRNAFRTQLCKLRPFPDELAPFLAKVFREEEDNKYVDLAGSSLDTNQLCQLLPEIQAVEVLNLSKNPYINTGTLLQILPQLPNLRRLVLLGCSGIPPHDLKAIIAEKPELFDPLDAIIHSLFLSRASSLPYNPRFAIRWVSYKNHRGNQLFTMPTFNLARIIQTLIDLLRPLTIDDSSFELHGHNAESVEAALTGGLRRAGEPWSARTVTYVARPVAQHDLPDSYWEFSFMHSMSQNRGWAFVHQRRLPKVIDKQANPSAEGATSPARKGKQAWDSQIYDLKGFLEKVRGVGDRHSAPSDEAVEELQSILDKLAEDRADLGVEGYPFLGSVEQPQAKQAEASQ</sequence>
<name>A0A4Y9Z0G3_9AGAM</name>
<feature type="compositionally biased region" description="Basic and acidic residues" evidence="1">
    <location>
        <begin position="226"/>
        <end position="236"/>
    </location>
</feature>
<dbReference type="STRING" id="205917.A0A4Y9Z0G3"/>
<comment type="caution">
    <text evidence="2">The sequence shown here is derived from an EMBL/GenBank/DDBJ whole genome shotgun (WGS) entry which is preliminary data.</text>
</comment>
<evidence type="ECO:0000313" key="3">
    <source>
        <dbReference type="Proteomes" id="UP000298327"/>
    </source>
</evidence>
<dbReference type="SUPFAM" id="SSF52047">
    <property type="entry name" value="RNI-like"/>
    <property type="match status" value="1"/>
</dbReference>
<dbReference type="Gene3D" id="3.80.10.10">
    <property type="entry name" value="Ribonuclease Inhibitor"/>
    <property type="match status" value="1"/>
</dbReference>
<dbReference type="EMBL" id="SEOQ01000211">
    <property type="protein sequence ID" value="TFY66869.1"/>
    <property type="molecule type" value="Genomic_DNA"/>
</dbReference>